<protein>
    <submittedName>
        <fullName evidence="1">Uncharacterized protein</fullName>
    </submittedName>
</protein>
<accession>A0A166Y8L4</accession>
<evidence type="ECO:0000313" key="2">
    <source>
        <dbReference type="Proteomes" id="UP000201458"/>
    </source>
</evidence>
<reference evidence="1 2" key="1">
    <citation type="submission" date="2016-03" db="EMBL/GenBank/DDBJ databases">
        <authorList>
            <person name="Montgomery M.T."/>
            <person name="Guerrero C.A."/>
            <person name="Mavrich T.N."/>
            <person name="Pope W.H."/>
            <person name="Garlena R.A."/>
            <person name="Russell D.A."/>
            <person name="Jacobs-Sera D."/>
            <person name="Hendrix R.W."/>
            <person name="Hatfull G.F."/>
        </authorList>
    </citation>
    <scope>NUCLEOTIDE SEQUENCE [LARGE SCALE GENOMIC DNA]</scope>
</reference>
<evidence type="ECO:0000313" key="1">
    <source>
        <dbReference type="EMBL" id="ANA86307.1"/>
    </source>
</evidence>
<dbReference type="EMBL" id="KU998244">
    <property type="protein sequence ID" value="ANA86307.1"/>
    <property type="molecule type" value="Genomic_DNA"/>
</dbReference>
<dbReference type="GeneID" id="28378610"/>
<dbReference type="RefSeq" id="YP_009269265.1">
    <property type="nucleotide sequence ID" value="NC_030696.1"/>
</dbReference>
<sequence length="110" mass="12643">MASLYSLFGKTQNQRIQDEDVAQATMLADDLLINSSKRMRPLESDLTRAELRFEDANAAWILAGKPFKGKVYKELTAATADVMRARDEYSYWNSIHLDHAERRMNLNGYL</sequence>
<dbReference type="KEGG" id="vg:28378610"/>
<gene>
    <name evidence="1" type="primary">152</name>
    <name evidence="1" type="ORF">PBI_SMOOTHIE_152</name>
</gene>
<organism evidence="1 2">
    <name type="scientific">Gordonia phage Smoothie</name>
    <dbReference type="NCBI Taxonomy" id="1838078"/>
    <lineage>
        <taxon>Viruses</taxon>
        <taxon>Duplodnaviria</taxon>
        <taxon>Heunggongvirae</taxon>
        <taxon>Uroviricota</taxon>
        <taxon>Caudoviricetes</taxon>
        <taxon>Smoothievirus</taxon>
        <taxon>Smoothievirus smoothie</taxon>
    </lineage>
</organism>
<proteinExistence type="predicted"/>
<name>A0A166Y8L4_9CAUD</name>
<keyword evidence="2" id="KW-1185">Reference proteome</keyword>
<dbReference type="Proteomes" id="UP000201458">
    <property type="component" value="Segment"/>
</dbReference>